<dbReference type="PANTHER" id="PTHR11802:SF236">
    <property type="entry name" value="OS02G0463500 PROTEIN"/>
    <property type="match status" value="1"/>
</dbReference>
<keyword evidence="2" id="KW-0732">Signal</keyword>
<dbReference type="InterPro" id="IPR029058">
    <property type="entry name" value="AB_hydrolase_fold"/>
</dbReference>
<dbReference type="PRINTS" id="PR00724">
    <property type="entry name" value="CRBOXYPTASEC"/>
</dbReference>
<protein>
    <submittedName>
        <fullName evidence="3">Serine carboxypeptidase-like 2</fullName>
    </submittedName>
</protein>
<dbReference type="GO" id="GO:0006508">
    <property type="term" value="P:proteolysis"/>
    <property type="evidence" value="ECO:0007669"/>
    <property type="project" value="InterPro"/>
</dbReference>
<dbReference type="FunFam" id="3.40.50.12670:FF:000002">
    <property type="entry name" value="Carboxypeptidase"/>
    <property type="match status" value="1"/>
</dbReference>
<reference evidence="3" key="1">
    <citation type="submission" date="2022-08" db="EMBL/GenBank/DDBJ databases">
        <authorList>
            <person name="Marques A."/>
        </authorList>
    </citation>
    <scope>NUCLEOTIDE SEQUENCE</scope>
    <source>
        <strain evidence="3">RhyPub2mFocal</strain>
        <tissue evidence="3">Leaves</tissue>
    </source>
</reference>
<comment type="caution">
    <text evidence="3">The sequence shown here is derived from an EMBL/GenBank/DDBJ whole genome shotgun (WGS) entry which is preliminary data.</text>
</comment>
<dbReference type="Gene3D" id="3.40.50.1820">
    <property type="entry name" value="alpha/beta hydrolase"/>
    <property type="match status" value="1"/>
</dbReference>
<keyword evidence="3" id="KW-0645">Protease</keyword>
<dbReference type="InterPro" id="IPR001563">
    <property type="entry name" value="Peptidase_S10"/>
</dbReference>
<keyword evidence="3" id="KW-0121">Carboxypeptidase</keyword>
<dbReference type="PANTHER" id="PTHR11802">
    <property type="entry name" value="SERINE PROTEASE FAMILY S10 SERINE CARBOXYPEPTIDASE"/>
    <property type="match status" value="1"/>
</dbReference>
<keyword evidence="4" id="KW-1185">Reference proteome</keyword>
<feature type="signal peptide" evidence="2">
    <location>
        <begin position="1"/>
        <end position="26"/>
    </location>
</feature>
<sequence>MVLNFFCIIFKLGVWFVLLIDLKINGAPIEAEVKQFPGFQGDLLSKHYAGYITVGAESHKRHMHYHFITSERNPTRDPLTYYVNGGPGCSAYSAIVHLIGPFKIEDTVHRVKDPIRLRRNPYTWTKVSNVLFVDSPVGAGYSYADNEEDYVLNDSATIADLYDVLMKWFEEYPEFISNPFYIAGSSYSGMYVPVLAQQIVNGNEGNHGIYINFKGYSLANAAVDIYYDNNYVVPFAYKMGFISDEQYNDLAKSCGGVYWNNEDPDCIKNLDVFKGFIKGIYAYHVLFLPCHLNIGLTMEDAEYESAEIFQSLYGGLEFDVYCHDYEVTPRRLFDTKIARELLHAKPVEIAGTFERCSKRIKYTRDIFTLTPYHLNLTSKGYRTFFYSGDHDMKIPYISTLDWIKTLNYTEIEKWHPWFVGDQIAGYAVRYTNNLLFATLRGGGHTPFENMPRETLEAYQRWIDGADSL</sequence>
<name>A0AAV8D7P8_9POAL</name>
<keyword evidence="3" id="KW-0378">Hydrolase</keyword>
<dbReference type="AlphaFoldDB" id="A0AAV8D7P8"/>
<dbReference type="SUPFAM" id="SSF53474">
    <property type="entry name" value="alpha/beta-Hydrolases"/>
    <property type="match status" value="1"/>
</dbReference>
<evidence type="ECO:0000313" key="4">
    <source>
        <dbReference type="Proteomes" id="UP001140206"/>
    </source>
</evidence>
<dbReference type="GO" id="GO:0016747">
    <property type="term" value="F:acyltransferase activity, transferring groups other than amino-acyl groups"/>
    <property type="evidence" value="ECO:0007669"/>
    <property type="project" value="TreeGrafter"/>
</dbReference>
<proteinExistence type="inferred from homology"/>
<dbReference type="GO" id="GO:0004185">
    <property type="term" value="F:serine-type carboxypeptidase activity"/>
    <property type="evidence" value="ECO:0007669"/>
    <property type="project" value="InterPro"/>
</dbReference>
<dbReference type="EMBL" id="JAMFTS010000004">
    <property type="protein sequence ID" value="KAJ4762377.1"/>
    <property type="molecule type" value="Genomic_DNA"/>
</dbReference>
<gene>
    <name evidence="3" type="ORF">LUZ62_072752</name>
</gene>
<dbReference type="Pfam" id="PF00450">
    <property type="entry name" value="Peptidase_S10"/>
    <property type="match status" value="1"/>
</dbReference>
<dbReference type="Proteomes" id="UP001140206">
    <property type="component" value="Chromosome 4"/>
</dbReference>
<dbReference type="GO" id="GO:0019748">
    <property type="term" value="P:secondary metabolic process"/>
    <property type="evidence" value="ECO:0007669"/>
    <property type="project" value="TreeGrafter"/>
</dbReference>
<comment type="similarity">
    <text evidence="1">Belongs to the peptidase S10 family.</text>
</comment>
<evidence type="ECO:0000256" key="1">
    <source>
        <dbReference type="ARBA" id="ARBA00009431"/>
    </source>
</evidence>
<dbReference type="Gene3D" id="3.40.50.12670">
    <property type="match status" value="1"/>
</dbReference>
<evidence type="ECO:0000256" key="2">
    <source>
        <dbReference type="SAM" id="SignalP"/>
    </source>
</evidence>
<evidence type="ECO:0000313" key="3">
    <source>
        <dbReference type="EMBL" id="KAJ4762377.1"/>
    </source>
</evidence>
<organism evidence="3 4">
    <name type="scientific">Rhynchospora pubera</name>
    <dbReference type="NCBI Taxonomy" id="906938"/>
    <lineage>
        <taxon>Eukaryota</taxon>
        <taxon>Viridiplantae</taxon>
        <taxon>Streptophyta</taxon>
        <taxon>Embryophyta</taxon>
        <taxon>Tracheophyta</taxon>
        <taxon>Spermatophyta</taxon>
        <taxon>Magnoliopsida</taxon>
        <taxon>Liliopsida</taxon>
        <taxon>Poales</taxon>
        <taxon>Cyperaceae</taxon>
        <taxon>Cyperoideae</taxon>
        <taxon>Rhynchosporeae</taxon>
        <taxon>Rhynchospora</taxon>
    </lineage>
</organism>
<feature type="chain" id="PRO_5043664368" evidence="2">
    <location>
        <begin position="27"/>
        <end position="468"/>
    </location>
</feature>
<accession>A0AAV8D7P8</accession>